<dbReference type="PANTHER" id="PTHR33452:SF1">
    <property type="entry name" value="INNER MEMBRANE PROTEIN YPHA-RELATED"/>
    <property type="match status" value="1"/>
</dbReference>
<dbReference type="STRING" id="1798497.A3D71_00880"/>
<evidence type="ECO:0000313" key="8">
    <source>
        <dbReference type="EMBL" id="OGG65715.1"/>
    </source>
</evidence>
<feature type="transmembrane region" description="Helical" evidence="7">
    <location>
        <begin position="286"/>
        <end position="304"/>
    </location>
</feature>
<evidence type="ECO:0000256" key="1">
    <source>
        <dbReference type="ARBA" id="ARBA00004651"/>
    </source>
</evidence>
<feature type="transmembrane region" description="Helical" evidence="7">
    <location>
        <begin position="57"/>
        <end position="77"/>
    </location>
</feature>
<feature type="transmembrane region" description="Helical" evidence="7">
    <location>
        <begin position="259"/>
        <end position="279"/>
    </location>
</feature>
<dbReference type="EMBL" id="MFLK01000036">
    <property type="protein sequence ID" value="OGG65715.1"/>
    <property type="molecule type" value="Genomic_DNA"/>
</dbReference>
<evidence type="ECO:0008006" key="10">
    <source>
        <dbReference type="Google" id="ProtNLM"/>
    </source>
</evidence>
<feature type="transmembrane region" description="Helical" evidence="7">
    <location>
        <begin position="98"/>
        <end position="117"/>
    </location>
</feature>
<dbReference type="InterPro" id="IPR032808">
    <property type="entry name" value="DoxX"/>
</dbReference>
<dbReference type="AlphaFoldDB" id="A0A1F6DWA0"/>
<dbReference type="Pfam" id="PF07681">
    <property type="entry name" value="DoxX"/>
    <property type="match status" value="1"/>
</dbReference>
<evidence type="ECO:0000256" key="6">
    <source>
        <dbReference type="ARBA" id="ARBA00023136"/>
    </source>
</evidence>
<organism evidence="8 9">
    <name type="scientific">Candidatus Kaiserbacteria bacterium RIFCSPHIGHO2_02_FULL_55_20</name>
    <dbReference type="NCBI Taxonomy" id="1798497"/>
    <lineage>
        <taxon>Bacteria</taxon>
        <taxon>Candidatus Kaiseribacteriota</taxon>
    </lineage>
</organism>
<feature type="transmembrane region" description="Helical" evidence="7">
    <location>
        <begin position="153"/>
        <end position="174"/>
    </location>
</feature>
<evidence type="ECO:0000313" key="9">
    <source>
        <dbReference type="Proteomes" id="UP000177652"/>
    </source>
</evidence>
<keyword evidence="4 7" id="KW-0812">Transmembrane</keyword>
<dbReference type="InterPro" id="IPR051907">
    <property type="entry name" value="DoxX-like_oxidoreductase"/>
</dbReference>
<keyword evidence="3" id="KW-1003">Cell membrane</keyword>
<accession>A0A1F6DWA0</accession>
<feature type="transmembrane region" description="Helical" evidence="7">
    <location>
        <begin position="180"/>
        <end position="196"/>
    </location>
</feature>
<evidence type="ECO:0000256" key="5">
    <source>
        <dbReference type="ARBA" id="ARBA00022989"/>
    </source>
</evidence>
<sequence length="347" mass="38625">MTLREVAAYLGGLAALFLPSLTSAHEVYILNSDTIRAAVAADSPNPFTAYASNEYQFFFWGLISFIAMSTILATAVFHLFERQAGPFFAYLKRFAHPIARITVGVSLIGFGLSGHLFGTELALHDLFASFSGAMQAFFLLAGIALIAGLYTRYIAVLLIGVYAYAVFVFGSYVFTYTAHLGAYILLFSLGGGTWSLDHIFGTGNLTLRLAKLARHLVPYGFPILRICFGFGIMFAAVYGKFIHSELGLQAVLQYQLTDYFPFDPLFIVLGALIIEFLAGAMIFTGIAIRWTGLFLIFWLILSQFYFHEAWWVHVILFGAGLAIFCHGYDRYSLEGRFFKRHSNEPIL</sequence>
<protein>
    <recommendedName>
        <fullName evidence="10">DoxX family protein</fullName>
    </recommendedName>
</protein>
<keyword evidence="5 7" id="KW-1133">Transmembrane helix</keyword>
<proteinExistence type="inferred from homology"/>
<feature type="transmembrane region" description="Helical" evidence="7">
    <location>
        <begin position="123"/>
        <end position="146"/>
    </location>
</feature>
<gene>
    <name evidence="8" type="ORF">A3D71_00880</name>
</gene>
<keyword evidence="6 7" id="KW-0472">Membrane</keyword>
<comment type="subcellular location">
    <subcellularLocation>
        <location evidence="1">Cell membrane</location>
        <topology evidence="1">Multi-pass membrane protein</topology>
    </subcellularLocation>
</comment>
<feature type="transmembrane region" description="Helical" evidence="7">
    <location>
        <begin position="216"/>
        <end position="239"/>
    </location>
</feature>
<dbReference type="Proteomes" id="UP000177652">
    <property type="component" value="Unassembled WGS sequence"/>
</dbReference>
<evidence type="ECO:0000256" key="7">
    <source>
        <dbReference type="SAM" id="Phobius"/>
    </source>
</evidence>
<dbReference type="PANTHER" id="PTHR33452">
    <property type="entry name" value="OXIDOREDUCTASE CATD-RELATED"/>
    <property type="match status" value="1"/>
</dbReference>
<reference evidence="8 9" key="1">
    <citation type="journal article" date="2016" name="Nat. Commun.">
        <title>Thousands of microbial genomes shed light on interconnected biogeochemical processes in an aquifer system.</title>
        <authorList>
            <person name="Anantharaman K."/>
            <person name="Brown C.T."/>
            <person name="Hug L.A."/>
            <person name="Sharon I."/>
            <person name="Castelle C.J."/>
            <person name="Probst A.J."/>
            <person name="Thomas B.C."/>
            <person name="Singh A."/>
            <person name="Wilkins M.J."/>
            <person name="Karaoz U."/>
            <person name="Brodie E.L."/>
            <person name="Williams K.H."/>
            <person name="Hubbard S.S."/>
            <person name="Banfield J.F."/>
        </authorList>
    </citation>
    <scope>NUCLEOTIDE SEQUENCE [LARGE SCALE GENOMIC DNA]</scope>
</reference>
<evidence type="ECO:0000256" key="3">
    <source>
        <dbReference type="ARBA" id="ARBA00022475"/>
    </source>
</evidence>
<name>A0A1F6DWA0_9BACT</name>
<comment type="similarity">
    <text evidence="2">Belongs to the DoxX family.</text>
</comment>
<dbReference type="GO" id="GO:0005886">
    <property type="term" value="C:plasma membrane"/>
    <property type="evidence" value="ECO:0007669"/>
    <property type="project" value="UniProtKB-SubCell"/>
</dbReference>
<evidence type="ECO:0000256" key="4">
    <source>
        <dbReference type="ARBA" id="ARBA00022692"/>
    </source>
</evidence>
<evidence type="ECO:0000256" key="2">
    <source>
        <dbReference type="ARBA" id="ARBA00006679"/>
    </source>
</evidence>
<feature type="transmembrane region" description="Helical" evidence="7">
    <location>
        <begin position="310"/>
        <end position="328"/>
    </location>
</feature>
<comment type="caution">
    <text evidence="8">The sequence shown here is derived from an EMBL/GenBank/DDBJ whole genome shotgun (WGS) entry which is preliminary data.</text>
</comment>